<feature type="transmembrane region" description="Helical" evidence="1">
    <location>
        <begin position="33"/>
        <end position="52"/>
    </location>
</feature>
<proteinExistence type="predicted"/>
<evidence type="ECO:0000313" key="2">
    <source>
        <dbReference type="EMBL" id="RBI66675.1"/>
    </source>
</evidence>
<evidence type="ECO:0000256" key="1">
    <source>
        <dbReference type="SAM" id="Phobius"/>
    </source>
</evidence>
<keyword evidence="3" id="KW-1185">Reference proteome</keyword>
<dbReference type="OrthoDB" id="274748at2"/>
<keyword evidence="1" id="KW-1133">Transmembrane helix</keyword>
<dbReference type="EMBL" id="QNTU01000008">
    <property type="protein sequence ID" value="RBI66675.1"/>
    <property type="molecule type" value="Genomic_DNA"/>
</dbReference>
<reference evidence="3" key="1">
    <citation type="submission" date="2018-06" db="EMBL/GenBank/DDBJ databases">
        <title>Whole genome sequencing of four bacterial strains from South Shetland trench revealing bio-synthetic gene clusters.</title>
        <authorList>
            <person name="Abdel-Mageed W.M."/>
            <person name="Lehri B."/>
            <person name="Jarmusch S."/>
            <person name="Miranda K."/>
            <person name="Goodfellow M."/>
            <person name="Jaspars M."/>
            <person name="Karlyshev A.V."/>
        </authorList>
    </citation>
    <scope>NUCLEOTIDE SEQUENCE [LARGE SCALE GENOMIC DNA]</scope>
    <source>
        <strain evidence="3">SST4</strain>
    </source>
</reference>
<protein>
    <submittedName>
        <fullName evidence="2">DUF2238 domain-containing protein</fullName>
    </submittedName>
</protein>
<feature type="transmembrane region" description="Helical" evidence="1">
    <location>
        <begin position="135"/>
        <end position="163"/>
    </location>
</feature>
<keyword evidence="1" id="KW-0812">Transmembrane</keyword>
<dbReference type="InterPro" id="IPR014509">
    <property type="entry name" value="YjdF-like"/>
</dbReference>
<accession>A0A365TP45</accession>
<dbReference type="RefSeq" id="WP_113270155.1">
    <property type="nucleotide sequence ID" value="NZ_QNTU01000008.1"/>
</dbReference>
<comment type="caution">
    <text evidence="2">The sequence shown here is derived from an EMBL/GenBank/DDBJ whole genome shotgun (WGS) entry which is preliminary data.</text>
</comment>
<dbReference type="AlphaFoldDB" id="A0A365TP45"/>
<dbReference type="Proteomes" id="UP000252204">
    <property type="component" value="Unassembled WGS sequence"/>
</dbReference>
<evidence type="ECO:0000313" key="3">
    <source>
        <dbReference type="Proteomes" id="UP000252204"/>
    </source>
</evidence>
<sequence>MNFLTSEKAALIFTALYTTVFSAYFIVNLNIEFLGYIGVIVLVFALLYGTLYETRIPASVLWGISVCGLLHMLGGSVPVDGDILYTWRMVPLFDGGGEFYIFKYDQFVHVYLYAVVALLFLHLLRNYLGQKQPPLLIGFIALMAAQGVGAVNEMIEFIVVLLVPDNGVGGYYNTLLDIVFNFIGAILAIAGFYLFHGNAEK</sequence>
<feature type="transmembrane region" description="Helical" evidence="1">
    <location>
        <begin position="110"/>
        <end position="128"/>
    </location>
</feature>
<dbReference type="Pfam" id="PF09997">
    <property type="entry name" value="DUF2238"/>
    <property type="match status" value="1"/>
</dbReference>
<organism evidence="2 3">
    <name type="scientific">Vreelandella sulfidaeris</name>
    <dbReference type="NCBI Taxonomy" id="115553"/>
    <lineage>
        <taxon>Bacteria</taxon>
        <taxon>Pseudomonadati</taxon>
        <taxon>Pseudomonadota</taxon>
        <taxon>Gammaproteobacteria</taxon>
        <taxon>Oceanospirillales</taxon>
        <taxon>Halomonadaceae</taxon>
        <taxon>Vreelandella</taxon>
    </lineage>
</organism>
<gene>
    <name evidence="2" type="ORF">DQ400_12910</name>
</gene>
<feature type="transmembrane region" description="Helical" evidence="1">
    <location>
        <begin position="59"/>
        <end position="79"/>
    </location>
</feature>
<feature type="transmembrane region" description="Helical" evidence="1">
    <location>
        <begin position="175"/>
        <end position="195"/>
    </location>
</feature>
<keyword evidence="1" id="KW-0472">Membrane</keyword>
<name>A0A365TP45_9GAMM</name>
<feature type="transmembrane region" description="Helical" evidence="1">
    <location>
        <begin position="9"/>
        <end position="27"/>
    </location>
</feature>